<keyword evidence="1" id="KW-1133">Transmembrane helix</keyword>
<protein>
    <submittedName>
        <fullName evidence="2">TIGR01906 family membrane protein</fullName>
    </submittedName>
</protein>
<reference evidence="2 3" key="1">
    <citation type="submission" date="2020-07" db="EMBL/GenBank/DDBJ databases">
        <title>Description of Limosilactobacillus balticus sp. nov., Limosilactobacillus agrestis sp. nov., Limosilactobacillus albertensis sp. nov., Limosilactobacillus rudii sp. nov., Limosilactobacillus fastidiosus sp. nov., five novel Limosilactobacillus species isolated from the vertebrate gastrointestinal tract, and proposal of 6 subspecies of Limosilactobacillus reuteri adapted to the gastrointestinal tract of specific vertebrate hosts.</title>
        <authorList>
            <person name="Li F."/>
            <person name="Cheng C."/>
            <person name="Zheng J."/>
            <person name="Quevedo R.M."/>
            <person name="Li J."/>
            <person name="Roos S."/>
            <person name="Gaenzle M.G."/>
            <person name="Walter J."/>
        </authorList>
    </citation>
    <scope>NUCLEOTIDE SEQUENCE [LARGE SCALE GENOMIC DNA]</scope>
    <source>
        <strain evidence="2 3">RRLNB_1_1</strain>
    </source>
</reference>
<dbReference type="InterPro" id="IPR010178">
    <property type="entry name" value="Lit"/>
</dbReference>
<evidence type="ECO:0000313" key="2">
    <source>
        <dbReference type="EMBL" id="MBB1068609.1"/>
    </source>
</evidence>
<keyword evidence="3" id="KW-1185">Reference proteome</keyword>
<feature type="transmembrane region" description="Helical" evidence="1">
    <location>
        <begin position="94"/>
        <end position="113"/>
    </location>
</feature>
<dbReference type="Proteomes" id="UP000518316">
    <property type="component" value="Unassembled WGS sequence"/>
</dbReference>
<feature type="transmembrane region" description="Helical" evidence="1">
    <location>
        <begin position="125"/>
        <end position="144"/>
    </location>
</feature>
<evidence type="ECO:0000313" key="3">
    <source>
        <dbReference type="Proteomes" id="UP000518316"/>
    </source>
</evidence>
<proteinExistence type="predicted"/>
<gene>
    <name evidence="2" type="ORF">H5S40_00125</name>
</gene>
<keyword evidence="1" id="KW-0812">Transmembrane</keyword>
<keyword evidence="1" id="KW-0472">Membrane</keyword>
<dbReference type="AlphaFoldDB" id="A0A7W3Y7F0"/>
<name>A0A7W3Y7F0_9LACO</name>
<sequence>MNGKYELVQWMRAILLILLSLITAVSIALFIVVNISPLFLTFPHNLMGVSPHKLRLDYLRVIKYLQLPWINTLKLNYLPIARSATHHFADVKQLIVANEVIMIGAVPLLIYGLKKQKRQNQLWRLLLPFQVLFILLVFSGFMGITNFDAYFIKFHHLFFNNMDWVFNPRTSPIILLMPESFFTLLFSLWLLITLSILLIIWGWIKWKLRIFFSKT</sequence>
<comment type="caution">
    <text evidence="2">The sequence shown here is derived from an EMBL/GenBank/DDBJ whole genome shotgun (WGS) entry which is preliminary data.</text>
</comment>
<dbReference type="Pfam" id="PF07314">
    <property type="entry name" value="Lit"/>
    <property type="match status" value="1"/>
</dbReference>
<evidence type="ECO:0000256" key="1">
    <source>
        <dbReference type="SAM" id="Phobius"/>
    </source>
</evidence>
<dbReference type="NCBIfam" id="TIGR01906">
    <property type="entry name" value="integ_TIGR01906"/>
    <property type="match status" value="1"/>
</dbReference>
<dbReference type="EMBL" id="JACIVC010000013">
    <property type="protein sequence ID" value="MBB1068609.1"/>
    <property type="molecule type" value="Genomic_DNA"/>
</dbReference>
<accession>A0A7W3Y7F0</accession>
<dbReference type="RefSeq" id="WP_182597376.1">
    <property type="nucleotide sequence ID" value="NZ_JACIVC010000013.1"/>
</dbReference>
<feature type="transmembrane region" description="Helical" evidence="1">
    <location>
        <begin position="181"/>
        <end position="204"/>
    </location>
</feature>
<feature type="transmembrane region" description="Helical" evidence="1">
    <location>
        <begin position="12"/>
        <end position="40"/>
    </location>
</feature>
<organism evidence="2 3">
    <name type="scientific">Limosilactobacillus albertensis</name>
    <dbReference type="NCBI Taxonomy" id="2759752"/>
    <lineage>
        <taxon>Bacteria</taxon>
        <taxon>Bacillati</taxon>
        <taxon>Bacillota</taxon>
        <taxon>Bacilli</taxon>
        <taxon>Lactobacillales</taxon>
        <taxon>Lactobacillaceae</taxon>
        <taxon>Limosilactobacillus</taxon>
    </lineage>
</organism>